<dbReference type="RefSeq" id="WP_026799536.1">
    <property type="nucleotide sequence ID" value="NZ_AULI01000002.1"/>
</dbReference>
<keyword evidence="5" id="KW-1185">Reference proteome</keyword>
<dbReference type="Pfam" id="PF03413">
    <property type="entry name" value="PepSY"/>
    <property type="match status" value="1"/>
</dbReference>
<dbReference type="EMBL" id="AVPE01000007">
    <property type="protein sequence ID" value="KGX92183.1"/>
    <property type="molecule type" value="Genomic_DNA"/>
</dbReference>
<dbReference type="Pfam" id="PF14620">
    <property type="entry name" value="YPEB_PepSY1-2"/>
    <property type="match status" value="1"/>
</dbReference>
<evidence type="ECO:0000259" key="1">
    <source>
        <dbReference type="Pfam" id="PF03413"/>
    </source>
</evidence>
<gene>
    <name evidence="4" type="ORF">N781_17955</name>
</gene>
<protein>
    <submittedName>
        <fullName evidence="4">Sporulation protein</fullName>
    </submittedName>
</protein>
<dbReference type="InterPro" id="IPR048402">
    <property type="entry name" value="YpeB_N"/>
</dbReference>
<evidence type="ECO:0000313" key="5">
    <source>
        <dbReference type="Proteomes" id="UP000030528"/>
    </source>
</evidence>
<reference evidence="4 5" key="1">
    <citation type="submission" date="2013-08" db="EMBL/GenBank/DDBJ databases">
        <authorList>
            <person name="Huang J."/>
            <person name="Wang G."/>
        </authorList>
    </citation>
    <scope>NUCLEOTIDE SEQUENCE [LARGE SCALE GENOMIC DNA]</scope>
    <source>
        <strain evidence="4 5">JSM 076056</strain>
    </source>
</reference>
<comment type="caution">
    <text evidence="4">The sequence shown here is derived from an EMBL/GenBank/DDBJ whole genome shotgun (WGS) entry which is preliminary data.</text>
</comment>
<evidence type="ECO:0000313" key="4">
    <source>
        <dbReference type="EMBL" id="KGX92183.1"/>
    </source>
</evidence>
<dbReference type="Pfam" id="PF20769">
    <property type="entry name" value="YPEB_N"/>
    <property type="match status" value="1"/>
</dbReference>
<sequence length="447" mass="50665">MLRWILIGVLALGVVGTGVWGYQEHQEKNAILIQAENTYQRAFHDLTYRTELLHDKIGTVMAMNSREQLSPQLAEVWRITSEAHTDVGQLPLTLMPFNKTQDFLTSIGEFSYKTAVRDLDKKPLSADEIGQLEKLYEQSGEIKDELRQVQYMVLEENLRWMDVELALASKDEVSDNKIIDGFKTVEKNVEGYEEGNLGPTATGTSQEEHGFSYLTGEDLSEEQAIEKAKNLFEVTNEERITIATSGKGADVPTYSVSYENGEKSGYMDLSVKGGHPINLLVERKVESKEISLFEGLEKAVAFLENQDYQDMEPFQSNQYGNIGVYSFLYKQGDVRIYPDSVQVKVALDNGDMLGLSARDFLMNHKERELPEPSLASDEAKQKVNKDVNIQEEYLSIIENDVNEEVLCYEYIGTMGENTYRIFINAESGAEERVDRLKQAEAKYEQTT</sequence>
<feature type="domain" description="Sporulation protein YpeB N-terminal" evidence="3">
    <location>
        <begin position="27"/>
        <end position="162"/>
    </location>
</feature>
<dbReference type="GO" id="GO:0009847">
    <property type="term" value="P:spore germination"/>
    <property type="evidence" value="ECO:0007669"/>
    <property type="project" value="InterPro"/>
</dbReference>
<dbReference type="STRING" id="1385510.GCA_000425205_00768"/>
<evidence type="ECO:0000259" key="2">
    <source>
        <dbReference type="Pfam" id="PF14620"/>
    </source>
</evidence>
<dbReference type="InterPro" id="IPR014239">
    <property type="entry name" value="YpeB_PepSY1-2"/>
</dbReference>
<name>A0A0A5GLS1_9BACI</name>
<feature type="domain" description="Sporulation protein YpeB PepSY1 and PepSY2" evidence="2">
    <location>
        <begin position="180"/>
        <end position="370"/>
    </location>
</feature>
<dbReference type="OrthoDB" id="2372097at2"/>
<evidence type="ECO:0000259" key="3">
    <source>
        <dbReference type="Pfam" id="PF20769"/>
    </source>
</evidence>
<proteinExistence type="predicted"/>
<dbReference type="InterPro" id="IPR025711">
    <property type="entry name" value="PepSY"/>
</dbReference>
<dbReference type="NCBIfam" id="TIGR02889">
    <property type="entry name" value="spore_YpeB"/>
    <property type="match status" value="1"/>
</dbReference>
<accession>A0A0A5GLS1</accession>
<dbReference type="eggNOG" id="COG2959">
    <property type="taxonomic scope" value="Bacteria"/>
</dbReference>
<dbReference type="Proteomes" id="UP000030528">
    <property type="component" value="Unassembled WGS sequence"/>
</dbReference>
<dbReference type="AlphaFoldDB" id="A0A0A5GLS1"/>
<feature type="domain" description="PepSY" evidence="1">
    <location>
        <begin position="375"/>
        <end position="432"/>
    </location>
</feature>
<organism evidence="4 5">
    <name type="scientific">Pontibacillus halophilus JSM 076056 = DSM 19796</name>
    <dbReference type="NCBI Taxonomy" id="1385510"/>
    <lineage>
        <taxon>Bacteria</taxon>
        <taxon>Bacillati</taxon>
        <taxon>Bacillota</taxon>
        <taxon>Bacilli</taxon>
        <taxon>Bacillales</taxon>
        <taxon>Bacillaceae</taxon>
        <taxon>Pontibacillus</taxon>
    </lineage>
</organism>